<dbReference type="NCBIfam" id="TIGR01292">
    <property type="entry name" value="TRX_reduct"/>
    <property type="match status" value="1"/>
</dbReference>
<dbReference type="InterPro" id="IPR005982">
    <property type="entry name" value="Thioredox_Rdtase"/>
</dbReference>
<evidence type="ECO:0000256" key="8">
    <source>
        <dbReference type="RuleBase" id="RU003881"/>
    </source>
</evidence>
<keyword evidence="6 7" id="KW-0676">Redox-active center</keyword>
<evidence type="ECO:0000259" key="9">
    <source>
        <dbReference type="Pfam" id="PF07992"/>
    </source>
</evidence>
<evidence type="ECO:0000256" key="7">
    <source>
        <dbReference type="RuleBase" id="RU003880"/>
    </source>
</evidence>
<dbReference type="PRINTS" id="PR00469">
    <property type="entry name" value="PNDRDTASEII"/>
</dbReference>
<dbReference type="GO" id="GO:0005737">
    <property type="term" value="C:cytoplasm"/>
    <property type="evidence" value="ECO:0007669"/>
    <property type="project" value="InterPro"/>
</dbReference>
<reference evidence="10" key="2">
    <citation type="journal article" date="2021" name="PeerJ">
        <title>Extensive microbial diversity within the chicken gut microbiome revealed by metagenomics and culture.</title>
        <authorList>
            <person name="Gilroy R."/>
            <person name="Ravi A."/>
            <person name="Getino M."/>
            <person name="Pursley I."/>
            <person name="Horton D.L."/>
            <person name="Alikhan N.F."/>
            <person name="Baker D."/>
            <person name="Gharbi K."/>
            <person name="Hall N."/>
            <person name="Watson M."/>
            <person name="Adriaenssens E.M."/>
            <person name="Foster-Nyarko E."/>
            <person name="Jarju S."/>
            <person name="Secka A."/>
            <person name="Antonio M."/>
            <person name="Oren A."/>
            <person name="Chaudhuri R.R."/>
            <person name="La Ragione R."/>
            <person name="Hildebrand F."/>
            <person name="Pallen M.J."/>
        </authorList>
    </citation>
    <scope>NUCLEOTIDE SEQUENCE</scope>
    <source>
        <strain evidence="10">CHK176-22527</strain>
    </source>
</reference>
<dbReference type="GO" id="GO:0019430">
    <property type="term" value="P:removal of superoxide radicals"/>
    <property type="evidence" value="ECO:0007669"/>
    <property type="project" value="UniProtKB-UniRule"/>
</dbReference>
<dbReference type="InterPro" id="IPR036188">
    <property type="entry name" value="FAD/NAD-bd_sf"/>
</dbReference>
<keyword evidence="4 7" id="KW-0560">Oxidoreductase</keyword>
<evidence type="ECO:0000313" key="11">
    <source>
        <dbReference type="Proteomes" id="UP000824159"/>
    </source>
</evidence>
<comment type="catalytic activity">
    <reaction evidence="7">
        <text>[thioredoxin]-dithiol + NADP(+) = [thioredoxin]-disulfide + NADPH + H(+)</text>
        <dbReference type="Rhea" id="RHEA:20345"/>
        <dbReference type="Rhea" id="RHEA-COMP:10698"/>
        <dbReference type="Rhea" id="RHEA-COMP:10700"/>
        <dbReference type="ChEBI" id="CHEBI:15378"/>
        <dbReference type="ChEBI" id="CHEBI:29950"/>
        <dbReference type="ChEBI" id="CHEBI:50058"/>
        <dbReference type="ChEBI" id="CHEBI:57783"/>
        <dbReference type="ChEBI" id="CHEBI:58349"/>
        <dbReference type="EC" id="1.8.1.9"/>
    </reaction>
</comment>
<keyword evidence="3 7" id="KW-0274">FAD</keyword>
<gene>
    <name evidence="10" type="primary">trxB</name>
    <name evidence="10" type="ORF">IAD12_08920</name>
</gene>
<dbReference type="PRINTS" id="PR00368">
    <property type="entry name" value="FADPNR"/>
</dbReference>
<dbReference type="PANTHER" id="PTHR48105">
    <property type="entry name" value="THIOREDOXIN REDUCTASE 1-RELATED-RELATED"/>
    <property type="match status" value="1"/>
</dbReference>
<dbReference type="InterPro" id="IPR008255">
    <property type="entry name" value="Pyr_nucl-diS_OxRdtase_2_AS"/>
</dbReference>
<comment type="cofactor">
    <cofactor evidence="8">
        <name>FAD</name>
        <dbReference type="ChEBI" id="CHEBI:57692"/>
    </cofactor>
    <text evidence="8">Binds 1 FAD per subunit.</text>
</comment>
<dbReference type="Proteomes" id="UP000824159">
    <property type="component" value="Unassembled WGS sequence"/>
</dbReference>
<dbReference type="SUPFAM" id="SSF51905">
    <property type="entry name" value="FAD/NAD(P)-binding domain"/>
    <property type="match status" value="1"/>
</dbReference>
<comment type="caution">
    <text evidence="10">The sequence shown here is derived from an EMBL/GenBank/DDBJ whole genome shotgun (WGS) entry which is preliminary data.</text>
</comment>
<dbReference type="GO" id="GO:0004791">
    <property type="term" value="F:thioredoxin-disulfide reductase (NADPH) activity"/>
    <property type="evidence" value="ECO:0007669"/>
    <property type="project" value="UniProtKB-UniRule"/>
</dbReference>
<evidence type="ECO:0000256" key="2">
    <source>
        <dbReference type="ARBA" id="ARBA00022630"/>
    </source>
</evidence>
<accession>A0A9D1HG74</accession>
<keyword evidence="8" id="KW-0521">NADP</keyword>
<organism evidence="10 11">
    <name type="scientific">Candidatus Allocopromorpha excrementavium</name>
    <dbReference type="NCBI Taxonomy" id="2840741"/>
    <lineage>
        <taxon>Bacteria</taxon>
        <taxon>Bacillati</taxon>
        <taxon>Bacillota</taxon>
        <taxon>Clostridia</taxon>
        <taxon>Eubacteriales</taxon>
        <taxon>Eubacteriaceae</taxon>
        <taxon>Eubacteriaceae incertae sedis</taxon>
        <taxon>Candidatus Allocopromorpha</taxon>
    </lineage>
</organism>
<evidence type="ECO:0000256" key="5">
    <source>
        <dbReference type="ARBA" id="ARBA00023157"/>
    </source>
</evidence>
<proteinExistence type="inferred from homology"/>
<feature type="domain" description="FAD/NAD(P)-binding" evidence="9">
    <location>
        <begin position="2"/>
        <end position="293"/>
    </location>
</feature>
<evidence type="ECO:0000313" key="10">
    <source>
        <dbReference type="EMBL" id="HIU00343.1"/>
    </source>
</evidence>
<evidence type="ECO:0000256" key="6">
    <source>
        <dbReference type="ARBA" id="ARBA00023284"/>
    </source>
</evidence>
<dbReference type="AlphaFoldDB" id="A0A9D1HG74"/>
<evidence type="ECO:0000256" key="3">
    <source>
        <dbReference type="ARBA" id="ARBA00022827"/>
    </source>
</evidence>
<keyword evidence="2 7" id="KW-0285">Flavoprotein</keyword>
<comment type="subunit">
    <text evidence="7">Homodimer.</text>
</comment>
<comment type="similarity">
    <text evidence="1 7">Belongs to the class-II pyridine nucleotide-disulfide oxidoreductase family.</text>
</comment>
<evidence type="ECO:0000256" key="4">
    <source>
        <dbReference type="ARBA" id="ARBA00023002"/>
    </source>
</evidence>
<sequence>MHDIMIIGGGPAGLTAALYAARAGKSVIVIEKNSYGGQITFSPKVENFPAAGSVSGMEFADRLLEQVMKYPVQLELDEVLSLEKKENIFTVKTAFGCTFEGKSVIIATGAEPKKLGIEGEDRFTGKGVSFCAVCDGEFYKNKDVAVIGGGNSALQEALYLSDICRKVVLIHRRNSFRADDILAEAVQKKVNIELMLESRIKKISGNDTLEYVTVSHMNAAQIEAAEETISVNALFIAIGHKPNTEIFTEYIDINDDGYIKADENCATTAPGIFIAGDCRDKNVRQLTTAAADGTNAAIEACRYIDATF</sequence>
<keyword evidence="5" id="KW-1015">Disulfide bond</keyword>
<name>A0A9D1HG74_9FIRM</name>
<dbReference type="Pfam" id="PF07992">
    <property type="entry name" value="Pyr_redox_2"/>
    <property type="match status" value="1"/>
</dbReference>
<dbReference type="EMBL" id="DVLX01000105">
    <property type="protein sequence ID" value="HIU00343.1"/>
    <property type="molecule type" value="Genomic_DNA"/>
</dbReference>
<dbReference type="Gene3D" id="3.50.50.60">
    <property type="entry name" value="FAD/NAD(P)-binding domain"/>
    <property type="match status" value="2"/>
</dbReference>
<protein>
    <recommendedName>
        <fullName evidence="7">Thioredoxin reductase</fullName>
        <ecNumber evidence="7">1.8.1.9</ecNumber>
    </recommendedName>
</protein>
<dbReference type="EC" id="1.8.1.9" evidence="7"/>
<dbReference type="InterPro" id="IPR050097">
    <property type="entry name" value="Ferredoxin-NADP_redctase_2"/>
</dbReference>
<dbReference type="InterPro" id="IPR023753">
    <property type="entry name" value="FAD/NAD-binding_dom"/>
</dbReference>
<dbReference type="PROSITE" id="PS00573">
    <property type="entry name" value="PYRIDINE_REDOX_2"/>
    <property type="match status" value="1"/>
</dbReference>
<evidence type="ECO:0000256" key="1">
    <source>
        <dbReference type="ARBA" id="ARBA00009333"/>
    </source>
</evidence>
<reference evidence="10" key="1">
    <citation type="submission" date="2020-10" db="EMBL/GenBank/DDBJ databases">
        <authorList>
            <person name="Gilroy R."/>
        </authorList>
    </citation>
    <scope>NUCLEOTIDE SEQUENCE</scope>
    <source>
        <strain evidence="10">CHK176-22527</strain>
    </source>
</reference>